<proteinExistence type="predicted"/>
<comment type="caution">
    <text evidence="2">The sequence shown here is derived from an EMBL/GenBank/DDBJ whole genome shotgun (WGS) entry which is preliminary data.</text>
</comment>
<reference evidence="2 3" key="1">
    <citation type="submission" date="2019-10" db="EMBL/GenBank/DDBJ databases">
        <title>Deinococcus sp. isolated from soil.</title>
        <authorList>
            <person name="Li Y."/>
            <person name="Wang J."/>
        </authorList>
    </citation>
    <scope>NUCLEOTIDE SEQUENCE [LARGE SCALE GENOMIC DNA]</scope>
    <source>
        <strain evidence="2 3">SDU3-2</strain>
    </source>
</reference>
<evidence type="ECO:0000256" key="1">
    <source>
        <dbReference type="SAM" id="SignalP"/>
    </source>
</evidence>
<dbReference type="Proteomes" id="UP000484842">
    <property type="component" value="Unassembled WGS sequence"/>
</dbReference>
<feature type="chain" id="PRO_5030861865" description="Lipoprotein" evidence="1">
    <location>
        <begin position="23"/>
        <end position="188"/>
    </location>
</feature>
<keyword evidence="1" id="KW-0732">Signal</keyword>
<evidence type="ECO:0000313" key="3">
    <source>
        <dbReference type="Proteomes" id="UP000484842"/>
    </source>
</evidence>
<feature type="signal peptide" evidence="1">
    <location>
        <begin position="1"/>
        <end position="22"/>
    </location>
</feature>
<organism evidence="2 3">
    <name type="scientific">Deinococcus terrestris</name>
    <dbReference type="NCBI Taxonomy" id="2651870"/>
    <lineage>
        <taxon>Bacteria</taxon>
        <taxon>Thermotogati</taxon>
        <taxon>Deinococcota</taxon>
        <taxon>Deinococci</taxon>
        <taxon>Deinococcales</taxon>
        <taxon>Deinococcaceae</taxon>
        <taxon>Deinococcus</taxon>
    </lineage>
</organism>
<evidence type="ECO:0008006" key="4">
    <source>
        <dbReference type="Google" id="ProtNLM"/>
    </source>
</evidence>
<sequence length="188" mass="20964">MRRLSLLLPVALLLAACGSREARPPEAHDLSGTVSETWAEKPRLALVGIGLPDAFKNESRYEQTAVRQSDGTWTFGMDLPPVPDVLGVYQVVAFVDRDGDARFDPDEVGQAARNRQWLIFSPADMESKRVTISASSRLREYFPEWDGEVLPALRLKRGWNLYDHAAALTGDNPRPVKKEGEPGYDLSR</sequence>
<protein>
    <recommendedName>
        <fullName evidence="4">Lipoprotein</fullName>
    </recommendedName>
</protein>
<evidence type="ECO:0000313" key="2">
    <source>
        <dbReference type="EMBL" id="MPY67072.1"/>
    </source>
</evidence>
<dbReference type="PROSITE" id="PS51257">
    <property type="entry name" value="PROKAR_LIPOPROTEIN"/>
    <property type="match status" value="1"/>
</dbReference>
<keyword evidence="3" id="KW-1185">Reference proteome</keyword>
<dbReference type="EMBL" id="WBSL01000004">
    <property type="protein sequence ID" value="MPY67072.1"/>
    <property type="molecule type" value="Genomic_DNA"/>
</dbReference>
<gene>
    <name evidence="2" type="ORF">F8S09_10275</name>
</gene>
<accession>A0A7X1NWG8</accession>
<name>A0A7X1NWG8_9DEIO</name>
<dbReference type="RefSeq" id="WP_152871401.1">
    <property type="nucleotide sequence ID" value="NZ_WBSL01000004.1"/>
</dbReference>
<dbReference type="AlphaFoldDB" id="A0A7X1NWG8"/>